<reference evidence="7" key="1">
    <citation type="journal article" date="2020" name="mSystems">
        <title>Genome- and Community-Level Interaction Insights into Carbon Utilization and Element Cycling Functions of Hydrothermarchaeota in Hydrothermal Sediment.</title>
        <authorList>
            <person name="Zhou Z."/>
            <person name="Liu Y."/>
            <person name="Xu W."/>
            <person name="Pan J."/>
            <person name="Luo Z.H."/>
            <person name="Li M."/>
        </authorList>
    </citation>
    <scope>NUCLEOTIDE SEQUENCE [LARGE SCALE GENOMIC DNA]</scope>
    <source>
        <strain evidence="7">SpSt-648</strain>
    </source>
</reference>
<dbReference type="Pfam" id="PF00573">
    <property type="entry name" value="Ribosomal_L4"/>
    <property type="match status" value="1"/>
</dbReference>
<dbReference type="GO" id="GO:0005840">
    <property type="term" value="C:ribosome"/>
    <property type="evidence" value="ECO:0007669"/>
    <property type="project" value="UniProtKB-KW"/>
</dbReference>
<keyword evidence="4 6" id="KW-0689">Ribosomal protein</keyword>
<comment type="function">
    <text evidence="6">Forms part of the polypeptide exit tunnel.</text>
</comment>
<dbReference type="GO" id="GO:0019843">
    <property type="term" value="F:rRNA binding"/>
    <property type="evidence" value="ECO:0007669"/>
    <property type="project" value="UniProtKB-UniRule"/>
</dbReference>
<comment type="similarity">
    <text evidence="1 6">Belongs to the universal ribosomal protein uL4 family.</text>
</comment>
<accession>A0A7C4NQS1</accession>
<keyword evidence="3 6" id="KW-0694">RNA-binding</keyword>
<dbReference type="HAMAP" id="MF_01328_A">
    <property type="entry name" value="Ribosomal_uL4_A"/>
    <property type="match status" value="1"/>
</dbReference>
<dbReference type="GO" id="GO:1990904">
    <property type="term" value="C:ribonucleoprotein complex"/>
    <property type="evidence" value="ECO:0007669"/>
    <property type="project" value="UniProtKB-KW"/>
</dbReference>
<evidence type="ECO:0000256" key="2">
    <source>
        <dbReference type="ARBA" id="ARBA00022730"/>
    </source>
</evidence>
<dbReference type="GO" id="GO:0006412">
    <property type="term" value="P:translation"/>
    <property type="evidence" value="ECO:0007669"/>
    <property type="project" value="UniProtKB-UniRule"/>
</dbReference>
<name>A0A7C4NQS1_STAMA</name>
<evidence type="ECO:0000256" key="3">
    <source>
        <dbReference type="ARBA" id="ARBA00022884"/>
    </source>
</evidence>
<dbReference type="InterPro" id="IPR013000">
    <property type="entry name" value="Ribosomal_uL4_euk/arc_CS"/>
</dbReference>
<dbReference type="AlphaFoldDB" id="A0A7C4NQS1"/>
<dbReference type="Gene3D" id="3.40.1370.10">
    <property type="match status" value="1"/>
</dbReference>
<evidence type="ECO:0000256" key="4">
    <source>
        <dbReference type="ARBA" id="ARBA00022980"/>
    </source>
</evidence>
<evidence type="ECO:0000256" key="6">
    <source>
        <dbReference type="HAMAP-Rule" id="MF_01328"/>
    </source>
</evidence>
<dbReference type="NCBIfam" id="TIGR03672">
    <property type="entry name" value="rpl4p_arch"/>
    <property type="match status" value="1"/>
</dbReference>
<dbReference type="GO" id="GO:0003735">
    <property type="term" value="F:structural constituent of ribosome"/>
    <property type="evidence" value="ECO:0007669"/>
    <property type="project" value="InterPro"/>
</dbReference>
<dbReference type="PROSITE" id="PS00939">
    <property type="entry name" value="RIBOSOMAL_L1E"/>
    <property type="match status" value="1"/>
</dbReference>
<proteinExistence type="inferred from homology"/>
<dbReference type="PANTHER" id="PTHR19431">
    <property type="entry name" value="60S RIBOSOMAL PROTEIN L4"/>
    <property type="match status" value="1"/>
</dbReference>
<dbReference type="InterPro" id="IPR019970">
    <property type="entry name" value="Ribosomall_uL4-arc"/>
</dbReference>
<comment type="subunit">
    <text evidence="6">Part of the 50S ribosomal subunit.</text>
</comment>
<dbReference type="SUPFAM" id="SSF52166">
    <property type="entry name" value="Ribosomal protein L4"/>
    <property type="match status" value="1"/>
</dbReference>
<sequence>MVYKLLIPAKLVEKKVNLYGLDGSVTGEITLPKFFSIPVRKDIIRRAFLSAFTAMLQPKGRDPMAGRRTSARSWGVGYGIARVPRLPNGRAALVSFARGGRRAFPPRVDEKIHEEVNKKERIYAILSALSATSDPVLVRMRGHLFRSDLTLPVVLVGEVEDSIGKSREARVFLEKLGLWMDIVRSSEGTGSRAGKGKMRGRRYVEPRSILFVVSSYSKPFVKAVRNMPGVDVATPGNISVLHLAPGGVPGRLTVFTLPALEEIGRKYMVISLE</sequence>
<dbReference type="EMBL" id="DTBP01000014">
    <property type="protein sequence ID" value="HGQ73833.1"/>
    <property type="molecule type" value="Genomic_DNA"/>
</dbReference>
<dbReference type="InterPro" id="IPR002136">
    <property type="entry name" value="Ribosomal_uL4"/>
</dbReference>
<protein>
    <recommendedName>
        <fullName evidence="6">Large ribosomal subunit protein uL4</fullName>
    </recommendedName>
</protein>
<comment type="caution">
    <text evidence="7">The sequence shown here is derived from an EMBL/GenBank/DDBJ whole genome shotgun (WGS) entry which is preliminary data.</text>
</comment>
<keyword evidence="5 6" id="KW-0687">Ribonucleoprotein</keyword>
<gene>
    <name evidence="6" type="primary">rpl4</name>
    <name evidence="7" type="ORF">ENU20_01995</name>
</gene>
<dbReference type="InterPro" id="IPR023574">
    <property type="entry name" value="Ribosomal_uL4_dom_sf"/>
</dbReference>
<dbReference type="InterPro" id="IPR045240">
    <property type="entry name" value="Ribosomal_uL4_euk/arch"/>
</dbReference>
<evidence type="ECO:0000313" key="7">
    <source>
        <dbReference type="EMBL" id="HGQ73833.1"/>
    </source>
</evidence>
<keyword evidence="2 6" id="KW-0699">rRNA-binding</keyword>
<evidence type="ECO:0000256" key="1">
    <source>
        <dbReference type="ARBA" id="ARBA00010528"/>
    </source>
</evidence>
<evidence type="ECO:0000256" key="5">
    <source>
        <dbReference type="ARBA" id="ARBA00023274"/>
    </source>
</evidence>
<organism evidence="7">
    <name type="scientific">Staphylothermus marinus</name>
    <dbReference type="NCBI Taxonomy" id="2280"/>
    <lineage>
        <taxon>Archaea</taxon>
        <taxon>Thermoproteota</taxon>
        <taxon>Thermoprotei</taxon>
        <taxon>Desulfurococcales</taxon>
        <taxon>Desulfurococcaceae</taxon>
        <taxon>Staphylothermus</taxon>
    </lineage>
</organism>
<comment type="function">
    <text evidence="6">One of the primary rRNA binding proteins, this protein initially binds near the 5'-end of the 23S rRNA. It is important during the early stages of 50S assembly. It makes multiple contacts with different domains of the 23S rRNA in the assembled 50S subunit and ribosome.</text>
</comment>